<accession>A0A061ELL8</accession>
<proteinExistence type="inferred from homology"/>
<evidence type="ECO:0000256" key="1">
    <source>
        <dbReference type="ARBA" id="ARBA00006484"/>
    </source>
</evidence>
<evidence type="ECO:0000313" key="4">
    <source>
        <dbReference type="EMBL" id="EOY05578.1"/>
    </source>
</evidence>
<name>A0A061ELL8_THECC</name>
<dbReference type="Pfam" id="PF13561">
    <property type="entry name" value="adh_short_C2"/>
    <property type="match status" value="1"/>
</dbReference>
<reference evidence="4 5" key="1">
    <citation type="journal article" date="2013" name="Genome Biol.">
        <title>The genome sequence of the most widely cultivated cacao type and its use to identify candidate genes regulating pod color.</title>
        <authorList>
            <person name="Motamayor J.C."/>
            <person name="Mockaitis K."/>
            <person name="Schmutz J."/>
            <person name="Haiminen N."/>
            <person name="Iii D.L."/>
            <person name="Cornejo O."/>
            <person name="Findley S.D."/>
            <person name="Zheng P."/>
            <person name="Utro F."/>
            <person name="Royaert S."/>
            <person name="Saski C."/>
            <person name="Jenkins J."/>
            <person name="Podicheti R."/>
            <person name="Zhao M."/>
            <person name="Scheffler B.E."/>
            <person name="Stack J.C."/>
            <person name="Feltus F.A."/>
            <person name="Mustiga G.M."/>
            <person name="Amores F."/>
            <person name="Phillips W."/>
            <person name="Marelli J.P."/>
            <person name="May G.D."/>
            <person name="Shapiro H."/>
            <person name="Ma J."/>
            <person name="Bustamante C.D."/>
            <person name="Schnell R.J."/>
            <person name="Main D."/>
            <person name="Gilbert D."/>
            <person name="Parida L."/>
            <person name="Kuhn D.N."/>
        </authorList>
    </citation>
    <scope>NUCLEOTIDE SEQUENCE [LARGE SCALE GENOMIC DNA]</scope>
    <source>
        <strain evidence="5">cv. Matina 1-6</strain>
    </source>
</reference>
<dbReference type="HOGENOM" id="CLU_010194_4_1_1"/>
<dbReference type="PRINTS" id="PR00081">
    <property type="entry name" value="GDHRDH"/>
</dbReference>
<organism evidence="4 5">
    <name type="scientific">Theobroma cacao</name>
    <name type="common">Cacao</name>
    <name type="synonym">Cocoa</name>
    <dbReference type="NCBI Taxonomy" id="3641"/>
    <lineage>
        <taxon>Eukaryota</taxon>
        <taxon>Viridiplantae</taxon>
        <taxon>Streptophyta</taxon>
        <taxon>Embryophyta</taxon>
        <taxon>Tracheophyta</taxon>
        <taxon>Spermatophyta</taxon>
        <taxon>Magnoliopsida</taxon>
        <taxon>eudicotyledons</taxon>
        <taxon>Gunneridae</taxon>
        <taxon>Pentapetalae</taxon>
        <taxon>rosids</taxon>
        <taxon>malvids</taxon>
        <taxon>Malvales</taxon>
        <taxon>Malvaceae</taxon>
        <taxon>Byttnerioideae</taxon>
        <taxon>Theobroma</taxon>
    </lineage>
</organism>
<keyword evidence="2" id="KW-0560">Oxidoreductase</keyword>
<gene>
    <name evidence="4" type="ORF">TCM_020548</name>
</gene>
<dbReference type="Gramene" id="EOY05578">
    <property type="protein sequence ID" value="EOY05578"/>
    <property type="gene ID" value="TCM_020548"/>
</dbReference>
<dbReference type="EMBL" id="CM001882">
    <property type="protein sequence ID" value="EOY05578.1"/>
    <property type="molecule type" value="Genomic_DNA"/>
</dbReference>
<keyword evidence="5" id="KW-1185">Reference proteome</keyword>
<evidence type="ECO:0000256" key="3">
    <source>
        <dbReference type="SAM" id="MobiDB-lite"/>
    </source>
</evidence>
<dbReference type="AlphaFoldDB" id="A0A061ELL8"/>
<feature type="compositionally biased region" description="Basic and acidic residues" evidence="3">
    <location>
        <begin position="11"/>
        <end position="23"/>
    </location>
</feature>
<dbReference type="Proteomes" id="UP000026915">
    <property type="component" value="Chromosome 4"/>
</dbReference>
<dbReference type="InterPro" id="IPR036291">
    <property type="entry name" value="NAD(P)-bd_dom_sf"/>
</dbReference>
<sequence length="246" mass="26264">MASSGQKFLLKKQETQPGKEHVMKPLPQAINPEYKPSNKPRGKVALVTGGDSGIGRAVCYYFALEGATVAFTYVKGQEEKDKDDTLLMLQEAKTSDAKQPLAIAADIGYDENCKRVIDLKKLLSPSLTGCSEPTLALSSSCVGDPTVLDYCATKVAIVAFTSGLVLQLVKKGIRVNGVAPGPAWTPLPSASLPEEMINNFGSEVPMGRAAQPYEIAPCYVFLASPQCSSYFSGQFLHPNGGMVINT</sequence>
<dbReference type="OMA" id="IPATEWP"/>
<dbReference type="GO" id="GO:0016614">
    <property type="term" value="F:oxidoreductase activity, acting on CH-OH group of donors"/>
    <property type="evidence" value="ECO:0007669"/>
    <property type="project" value="UniProtKB-ARBA"/>
</dbReference>
<dbReference type="eggNOG" id="KOG0725">
    <property type="taxonomic scope" value="Eukaryota"/>
</dbReference>
<dbReference type="SUPFAM" id="SSF51735">
    <property type="entry name" value="NAD(P)-binding Rossmann-fold domains"/>
    <property type="match status" value="1"/>
</dbReference>
<dbReference type="Pfam" id="PF00106">
    <property type="entry name" value="adh_short"/>
    <property type="match status" value="1"/>
</dbReference>
<comment type="similarity">
    <text evidence="1">Belongs to the short-chain dehydrogenases/reductases (SDR) family.</text>
</comment>
<dbReference type="PANTHER" id="PTHR48107">
    <property type="entry name" value="NADPH-DEPENDENT ALDEHYDE REDUCTASE-LIKE PROTEIN, CHLOROPLASTIC-RELATED"/>
    <property type="match status" value="1"/>
</dbReference>
<dbReference type="Gene3D" id="3.40.50.720">
    <property type="entry name" value="NAD(P)-binding Rossmann-like Domain"/>
    <property type="match status" value="2"/>
</dbReference>
<evidence type="ECO:0000313" key="5">
    <source>
        <dbReference type="Proteomes" id="UP000026915"/>
    </source>
</evidence>
<protein>
    <submittedName>
        <fullName evidence="4">NAD(P)-binding Rossmann-fold superfamily protein, putative</fullName>
    </submittedName>
</protein>
<dbReference type="STRING" id="3641.A0A061ELL8"/>
<feature type="region of interest" description="Disordered" evidence="3">
    <location>
        <begin position="1"/>
        <end position="37"/>
    </location>
</feature>
<dbReference type="PANTHER" id="PTHR48107:SF16">
    <property type="entry name" value="NADPH-DEPENDENT ALDEHYDE REDUCTASE 1, CHLOROPLASTIC"/>
    <property type="match status" value="1"/>
</dbReference>
<dbReference type="InParanoid" id="A0A061ELL8"/>
<dbReference type="InterPro" id="IPR002347">
    <property type="entry name" value="SDR_fam"/>
</dbReference>
<evidence type="ECO:0000256" key="2">
    <source>
        <dbReference type="ARBA" id="ARBA00023002"/>
    </source>
</evidence>